<dbReference type="InterPro" id="IPR051260">
    <property type="entry name" value="Diverse_substr_monoxygenases"/>
</dbReference>
<dbReference type="PANTHER" id="PTHR30011">
    <property type="entry name" value="ALKANESULFONATE MONOOXYGENASE-RELATED"/>
    <property type="match status" value="1"/>
</dbReference>
<feature type="domain" description="Luciferase-like" evidence="1">
    <location>
        <begin position="14"/>
        <end position="236"/>
    </location>
</feature>
<dbReference type="RefSeq" id="WP_077121490.1">
    <property type="nucleotide sequence ID" value="NZ_MUKP01000038.1"/>
</dbReference>
<dbReference type="STRING" id="1538463.B0T36_12830"/>
<dbReference type="Pfam" id="PF00296">
    <property type="entry name" value="Bac_luciferase"/>
    <property type="match status" value="1"/>
</dbReference>
<dbReference type="SUPFAM" id="SSF51679">
    <property type="entry name" value="Bacterial luciferase-like"/>
    <property type="match status" value="1"/>
</dbReference>
<dbReference type="InterPro" id="IPR036661">
    <property type="entry name" value="Luciferase-like_sf"/>
</dbReference>
<dbReference type="AlphaFoldDB" id="A0A1W0B6Z4"/>
<reference evidence="2 3" key="1">
    <citation type="journal article" date="2016" name="Antonie Van Leeuwenhoek">
        <title>Nocardia donostiensis sp. nov., isolated from human respiratory specimens.</title>
        <authorList>
            <person name="Ercibengoa M."/>
            <person name="Bell M."/>
            <person name="Marimon J.M."/>
            <person name="Humrighouse B."/>
            <person name="Klenk H.P."/>
            <person name="Potter G."/>
            <person name="Perez-Trallero E."/>
        </authorList>
    </citation>
    <scope>NUCLEOTIDE SEQUENCE [LARGE SCALE GENOMIC DNA]</scope>
    <source>
        <strain evidence="2 3">X1655</strain>
    </source>
</reference>
<protein>
    <recommendedName>
        <fullName evidence="1">Luciferase-like domain-containing protein</fullName>
    </recommendedName>
</protein>
<dbReference type="PANTHER" id="PTHR30011:SF32">
    <property type="entry name" value="CONSERVED PROTEIN"/>
    <property type="match status" value="1"/>
</dbReference>
<organism evidence="2 3">
    <name type="scientific">Nocardia donostiensis</name>
    <dbReference type="NCBI Taxonomy" id="1538463"/>
    <lineage>
        <taxon>Bacteria</taxon>
        <taxon>Bacillati</taxon>
        <taxon>Actinomycetota</taxon>
        <taxon>Actinomycetes</taxon>
        <taxon>Mycobacteriales</taxon>
        <taxon>Nocardiaceae</taxon>
        <taxon>Nocardia</taxon>
    </lineage>
</organism>
<keyword evidence="3" id="KW-1185">Reference proteome</keyword>
<sequence length="295" mass="30904">MRIGIGLPAGVPGTDVEVVGKWAAEAEARGFRSLGVIDRLVYDSLDPVVALSFAAAETERIELVSTVLNTGYHRSPMVLAKQLASLERLSGGRLTVGLGMGAWPDDYNVTEVPMTGRGAAFEATIATFQRVWRGELSGAAGPVSALPDGRPGLLLAGMVPAGLSRAARLSDGWLAPAFSIDLLTGGTQAVRAEWERAGRPGNPRIVAVRYFGLGDGAQETAETYAEHYYGPEMFAQLRGDLITDAAKLATEVAQIAAAGADDLMLLPTSSSSDQVGMLADALDEVGWGDDSRSGE</sequence>
<dbReference type="GO" id="GO:0016705">
    <property type="term" value="F:oxidoreductase activity, acting on paired donors, with incorporation or reduction of molecular oxygen"/>
    <property type="evidence" value="ECO:0007669"/>
    <property type="project" value="InterPro"/>
</dbReference>
<accession>A0A1W0B6Z4</accession>
<evidence type="ECO:0000259" key="1">
    <source>
        <dbReference type="Pfam" id="PF00296"/>
    </source>
</evidence>
<dbReference type="EMBL" id="MUMY01000029">
    <property type="protein sequence ID" value="ONM46215.1"/>
    <property type="molecule type" value="Genomic_DNA"/>
</dbReference>
<proteinExistence type="predicted"/>
<gene>
    <name evidence="2" type="ORF">B0T46_24265</name>
</gene>
<dbReference type="Gene3D" id="3.20.20.30">
    <property type="entry name" value="Luciferase-like domain"/>
    <property type="match status" value="1"/>
</dbReference>
<name>A0A1W0B6Z4_9NOCA</name>
<evidence type="ECO:0000313" key="2">
    <source>
        <dbReference type="EMBL" id="ONM46215.1"/>
    </source>
</evidence>
<dbReference type="InterPro" id="IPR011251">
    <property type="entry name" value="Luciferase-like_dom"/>
</dbReference>
<comment type="caution">
    <text evidence="2">The sequence shown here is derived from an EMBL/GenBank/DDBJ whole genome shotgun (WGS) entry which is preliminary data.</text>
</comment>
<dbReference type="Proteomes" id="UP000188836">
    <property type="component" value="Unassembled WGS sequence"/>
</dbReference>
<evidence type="ECO:0000313" key="3">
    <source>
        <dbReference type="Proteomes" id="UP000188836"/>
    </source>
</evidence>